<proteinExistence type="predicted"/>
<dbReference type="PRINTS" id="PR00320">
    <property type="entry name" value="GPROTEINBRPT"/>
</dbReference>
<dbReference type="InterPro" id="IPR011047">
    <property type="entry name" value="Quinoprotein_ADH-like_sf"/>
</dbReference>
<keyword evidence="5" id="KW-1185">Reference proteome</keyword>
<evidence type="ECO:0008006" key="6">
    <source>
        <dbReference type="Google" id="ProtNLM"/>
    </source>
</evidence>
<reference evidence="4 5" key="1">
    <citation type="submission" date="2023-03" db="EMBL/GenBank/DDBJ databases">
        <title>High-quality genome of Scylla paramamosain provides insights in environmental adaptation.</title>
        <authorList>
            <person name="Zhang L."/>
        </authorList>
    </citation>
    <scope>NUCLEOTIDE SEQUENCE [LARGE SCALE GENOMIC DNA]</scope>
    <source>
        <strain evidence="4">LZ_2023a</strain>
        <tissue evidence="4">Muscle</tissue>
    </source>
</reference>
<dbReference type="AlphaFoldDB" id="A0AAW0SUG5"/>
<organism evidence="4 5">
    <name type="scientific">Scylla paramamosain</name>
    <name type="common">Mud crab</name>
    <dbReference type="NCBI Taxonomy" id="85552"/>
    <lineage>
        <taxon>Eukaryota</taxon>
        <taxon>Metazoa</taxon>
        <taxon>Ecdysozoa</taxon>
        <taxon>Arthropoda</taxon>
        <taxon>Crustacea</taxon>
        <taxon>Multicrustacea</taxon>
        <taxon>Malacostraca</taxon>
        <taxon>Eumalacostraca</taxon>
        <taxon>Eucarida</taxon>
        <taxon>Decapoda</taxon>
        <taxon>Pleocyemata</taxon>
        <taxon>Brachyura</taxon>
        <taxon>Eubrachyura</taxon>
        <taxon>Portunoidea</taxon>
        <taxon>Portunidae</taxon>
        <taxon>Portuninae</taxon>
        <taxon>Scylla</taxon>
    </lineage>
</organism>
<dbReference type="SUPFAM" id="SSF50998">
    <property type="entry name" value="Quinoprotein alcohol dehydrogenase-like"/>
    <property type="match status" value="1"/>
</dbReference>
<sequence length="286" mass="30431">MTKMEVVARASEEQQHTADGAAVCVEEDRVYVGAEDGKLKVYNHHTMELVQEVTAHEYAITDLLLLGASLFSASADATVKVWDSATLTLRTTAPPHEEAVRKMATNGVHVFAGDDKGDVRLYDVDGRCRGAHSMVEEVWALHAQEDLLYTVRDRGITISRLSGTSNKSSVVASLDGRAPMVVSGEYLVCGDAGGMSLVVRENKTKSGKELGLLQGHEMIITALAKCGEGRVVSSGYDNSLKLWDLKGLKEVASCPLPGCPGALAASEDGCIFATGSGGYVCKVKVV</sequence>
<dbReference type="Proteomes" id="UP001487740">
    <property type="component" value="Unassembled WGS sequence"/>
</dbReference>
<comment type="caution">
    <text evidence="4">The sequence shown here is derived from an EMBL/GenBank/DDBJ whole genome shotgun (WGS) entry which is preliminary data.</text>
</comment>
<dbReference type="InterPro" id="IPR001680">
    <property type="entry name" value="WD40_rpt"/>
</dbReference>
<evidence type="ECO:0000313" key="4">
    <source>
        <dbReference type="EMBL" id="KAK8378345.1"/>
    </source>
</evidence>
<feature type="repeat" description="WD" evidence="3">
    <location>
        <begin position="213"/>
        <end position="253"/>
    </location>
</feature>
<dbReference type="InterPro" id="IPR019775">
    <property type="entry name" value="WD40_repeat_CS"/>
</dbReference>
<dbReference type="EMBL" id="JARAKH010000045">
    <property type="protein sequence ID" value="KAK8378345.1"/>
    <property type="molecule type" value="Genomic_DNA"/>
</dbReference>
<accession>A0AAW0SUG5</accession>
<dbReference type="Gene3D" id="2.130.10.10">
    <property type="entry name" value="YVTN repeat-like/Quinoprotein amine dehydrogenase"/>
    <property type="match status" value="2"/>
</dbReference>
<gene>
    <name evidence="4" type="ORF">O3P69_011086</name>
</gene>
<name>A0AAW0SUG5_SCYPA</name>
<dbReference type="InterPro" id="IPR015943">
    <property type="entry name" value="WD40/YVTN_repeat-like_dom_sf"/>
</dbReference>
<evidence type="ECO:0000256" key="3">
    <source>
        <dbReference type="PROSITE-ProRule" id="PRU00221"/>
    </source>
</evidence>
<dbReference type="PROSITE" id="PS00678">
    <property type="entry name" value="WD_REPEATS_1"/>
    <property type="match status" value="1"/>
</dbReference>
<evidence type="ECO:0000256" key="1">
    <source>
        <dbReference type="ARBA" id="ARBA00022574"/>
    </source>
</evidence>
<protein>
    <recommendedName>
        <fullName evidence="6">Guanine nucleotide-binding protein subunit beta-like protein</fullName>
    </recommendedName>
</protein>
<feature type="repeat" description="WD" evidence="3">
    <location>
        <begin position="53"/>
        <end position="92"/>
    </location>
</feature>
<dbReference type="PROSITE" id="PS50082">
    <property type="entry name" value="WD_REPEATS_2"/>
    <property type="match status" value="2"/>
</dbReference>
<dbReference type="PROSITE" id="PS50294">
    <property type="entry name" value="WD_REPEATS_REGION"/>
    <property type="match status" value="1"/>
</dbReference>
<dbReference type="PANTHER" id="PTHR19848:SF8">
    <property type="entry name" value="F-BOX AND WD REPEAT DOMAIN CONTAINING 7"/>
    <property type="match status" value="1"/>
</dbReference>
<dbReference type="InterPro" id="IPR020472">
    <property type="entry name" value="WD40_PAC1"/>
</dbReference>
<keyword evidence="2" id="KW-0677">Repeat</keyword>
<dbReference type="SMART" id="SM00320">
    <property type="entry name" value="WD40"/>
    <property type="match status" value="4"/>
</dbReference>
<keyword evidence="1 3" id="KW-0853">WD repeat</keyword>
<dbReference type="Pfam" id="PF00400">
    <property type="entry name" value="WD40"/>
    <property type="match status" value="2"/>
</dbReference>
<dbReference type="PANTHER" id="PTHR19848">
    <property type="entry name" value="WD40 REPEAT PROTEIN"/>
    <property type="match status" value="1"/>
</dbReference>
<evidence type="ECO:0000256" key="2">
    <source>
        <dbReference type="ARBA" id="ARBA00022737"/>
    </source>
</evidence>
<evidence type="ECO:0000313" key="5">
    <source>
        <dbReference type="Proteomes" id="UP001487740"/>
    </source>
</evidence>